<dbReference type="GO" id="GO:0009229">
    <property type="term" value="P:thiamine diphosphate biosynthetic process"/>
    <property type="evidence" value="ECO:0007669"/>
    <property type="project" value="UniProtKB-UniRule"/>
</dbReference>
<dbReference type="HAMAP" id="MF_00228">
    <property type="entry name" value="Thz_kinase"/>
    <property type="match status" value="1"/>
</dbReference>
<dbReference type="EMBL" id="BRPJ01000063">
    <property type="protein sequence ID" value="GLB31270.1"/>
    <property type="molecule type" value="Genomic_DNA"/>
</dbReference>
<dbReference type="InterPro" id="IPR000417">
    <property type="entry name" value="Hyethyz_kinase"/>
</dbReference>
<reference evidence="12 15" key="2">
    <citation type="journal article" date="2024" name="Int. J. Syst. Evol. Microbiol.">
        <title>Lacrimispora brassicae sp. nov. isolated from fermented cabbage, and proposal of Clostridium indicum Gundawar et al. 2019 and Clostridium methoxybenzovorans Mechichi et al. 1999 as heterotypic synonyms of Lacrimispora amygdalina (Parshina et al. 2003) Haas and Blanchard 2020 and Lacrimispora indolis (McClung and McCoy 1957) Haas and Blanchard 2020, respectively.</title>
        <authorList>
            <person name="Kobayashi H."/>
            <person name="Tanizawa Y."/>
            <person name="Sakamoto M."/>
            <person name="Ohkuma M."/>
            <person name="Tohno M."/>
        </authorList>
    </citation>
    <scope>NUCLEOTIDE SEQUENCE [LARGE SCALE GENOMIC DNA]</scope>
    <source>
        <strain evidence="12 15">DSM 12857</strain>
    </source>
</reference>
<evidence type="ECO:0000256" key="3">
    <source>
        <dbReference type="ARBA" id="ARBA00004868"/>
    </source>
</evidence>
<protein>
    <recommendedName>
        <fullName evidence="11">Hydroxyethylthiazole kinase</fullName>
        <ecNumber evidence="11">2.7.1.50</ecNumber>
    </recommendedName>
    <alternativeName>
        <fullName evidence="11">4-methyl-5-beta-hydroxyethylthiazole kinase</fullName>
        <shortName evidence="11">TH kinase</shortName>
        <shortName evidence="11">Thz kinase</shortName>
    </alternativeName>
</protein>
<feature type="binding site" evidence="11">
    <location>
        <position position="170"/>
    </location>
    <ligand>
        <name>ATP</name>
        <dbReference type="ChEBI" id="CHEBI:30616"/>
    </ligand>
</feature>
<dbReference type="Gene3D" id="3.40.1190.20">
    <property type="match status" value="1"/>
</dbReference>
<evidence type="ECO:0000313" key="12">
    <source>
        <dbReference type="EMBL" id="GLB31270.1"/>
    </source>
</evidence>
<name>A0A3E2N842_9FIRM</name>
<dbReference type="AlphaFoldDB" id="A0A3E2N842"/>
<evidence type="ECO:0000256" key="5">
    <source>
        <dbReference type="ARBA" id="ARBA00022723"/>
    </source>
</evidence>
<dbReference type="PRINTS" id="PR01099">
    <property type="entry name" value="HYETHTZKNASE"/>
</dbReference>
<feature type="binding site" evidence="11">
    <location>
        <position position="41"/>
    </location>
    <ligand>
        <name>substrate</name>
    </ligand>
</feature>
<dbReference type="GO" id="GO:0004417">
    <property type="term" value="F:hydroxyethylthiazole kinase activity"/>
    <property type="evidence" value="ECO:0007669"/>
    <property type="project" value="UniProtKB-UniRule"/>
</dbReference>
<evidence type="ECO:0000256" key="2">
    <source>
        <dbReference type="ARBA" id="ARBA00001946"/>
    </source>
</evidence>
<dbReference type="EC" id="2.7.1.50" evidence="11"/>
<dbReference type="OrthoDB" id="9778146at2"/>
<evidence type="ECO:0000256" key="6">
    <source>
        <dbReference type="ARBA" id="ARBA00022741"/>
    </source>
</evidence>
<keyword evidence="7 11" id="KW-0418">Kinase</keyword>
<dbReference type="UniPathway" id="UPA00060">
    <property type="reaction ID" value="UER00139"/>
</dbReference>
<comment type="pathway">
    <text evidence="3 11">Cofactor biosynthesis; thiamine diphosphate biosynthesis; 4-methyl-5-(2-phosphoethyl)-thiazole from 5-(2-hydroxyethyl)-4-methylthiazole: step 1/1.</text>
</comment>
<dbReference type="SUPFAM" id="SSF53613">
    <property type="entry name" value="Ribokinase-like"/>
    <property type="match status" value="1"/>
</dbReference>
<dbReference type="GO" id="GO:0000287">
    <property type="term" value="F:magnesium ion binding"/>
    <property type="evidence" value="ECO:0007669"/>
    <property type="project" value="UniProtKB-UniRule"/>
</dbReference>
<comment type="catalytic activity">
    <reaction evidence="1 11">
        <text>5-(2-hydroxyethyl)-4-methylthiazole + ATP = 4-methyl-5-(2-phosphooxyethyl)-thiazole + ADP + H(+)</text>
        <dbReference type="Rhea" id="RHEA:24212"/>
        <dbReference type="ChEBI" id="CHEBI:15378"/>
        <dbReference type="ChEBI" id="CHEBI:17957"/>
        <dbReference type="ChEBI" id="CHEBI:30616"/>
        <dbReference type="ChEBI" id="CHEBI:58296"/>
        <dbReference type="ChEBI" id="CHEBI:456216"/>
        <dbReference type="EC" id="2.7.1.50"/>
    </reaction>
</comment>
<evidence type="ECO:0000313" key="13">
    <source>
        <dbReference type="EMBL" id="RFZ77175.1"/>
    </source>
</evidence>
<dbReference type="Proteomes" id="UP001419084">
    <property type="component" value="Unassembled WGS sequence"/>
</dbReference>
<feature type="binding site" evidence="11">
    <location>
        <position position="197"/>
    </location>
    <ligand>
        <name>substrate</name>
    </ligand>
</feature>
<dbReference type="PIRSF" id="PIRSF000513">
    <property type="entry name" value="Thz_kinase"/>
    <property type="match status" value="1"/>
</dbReference>
<comment type="similarity">
    <text evidence="11">Belongs to the Thz kinase family.</text>
</comment>
<reference evidence="13 14" key="1">
    <citation type="submission" date="2018-07" db="EMBL/GenBank/DDBJ databases">
        <title>New species, Clostridium PI-S10-A1B.</title>
        <authorList>
            <person name="Krishna G."/>
            <person name="Summeta K."/>
            <person name="Shikha S."/>
            <person name="Prabhu P.B."/>
            <person name="Suresh K."/>
        </authorList>
    </citation>
    <scope>NUCLEOTIDE SEQUENCE [LARGE SCALE GENOMIC DNA]</scope>
    <source>
        <strain evidence="13 14">PI-S10-A1B</strain>
    </source>
</reference>
<evidence type="ECO:0000313" key="15">
    <source>
        <dbReference type="Proteomes" id="UP001419084"/>
    </source>
</evidence>
<dbReference type="GO" id="GO:0005524">
    <property type="term" value="F:ATP binding"/>
    <property type="evidence" value="ECO:0007669"/>
    <property type="project" value="UniProtKB-UniRule"/>
</dbReference>
<evidence type="ECO:0000256" key="9">
    <source>
        <dbReference type="ARBA" id="ARBA00022842"/>
    </source>
</evidence>
<sequence length="274" mass="28794">MFEQIITNVRNNVPLVHAITNYVTVNDCANIILASGGSPIMADDINEVRDITAISSALVLNMGTLNERTAASMTAAGKTANKCGLPVVLDPVGAGASAYRNKTAFQLLEEITFSVIKGNISEIKFLAAGEGRTSGVDACEADKVTEDNLKSVADFAKAFSKKTGSVIVITGAIDLVADKDHVFAIRNGHSMMSKITGTGCMLSAVAGSFVGANPGDIFHASAAAVCGMGVCGELAYKRLCELHGGTGTYRMLLIDEMSRLDEKMLEEGAKYECI</sequence>
<keyword evidence="8 11" id="KW-0067">ATP-binding</keyword>
<evidence type="ECO:0000256" key="7">
    <source>
        <dbReference type="ARBA" id="ARBA00022777"/>
    </source>
</evidence>
<dbReference type="Proteomes" id="UP000260680">
    <property type="component" value="Unassembled WGS sequence"/>
</dbReference>
<dbReference type="RefSeq" id="WP_117418667.1">
    <property type="nucleotide sequence ID" value="NZ_BRPJ01000063.1"/>
</dbReference>
<gene>
    <name evidence="11 12" type="primary">thiM</name>
    <name evidence="13" type="ORF">DS742_19630</name>
    <name evidence="12" type="ORF">LAD12857_31930</name>
</gene>
<dbReference type="NCBIfam" id="NF006830">
    <property type="entry name" value="PRK09355.1"/>
    <property type="match status" value="1"/>
</dbReference>
<proteinExistence type="inferred from homology"/>
<evidence type="ECO:0000256" key="8">
    <source>
        <dbReference type="ARBA" id="ARBA00022840"/>
    </source>
</evidence>
<evidence type="ECO:0000256" key="4">
    <source>
        <dbReference type="ARBA" id="ARBA00022679"/>
    </source>
</evidence>
<keyword evidence="6 11" id="KW-0547">Nucleotide-binding</keyword>
<dbReference type="Pfam" id="PF02110">
    <property type="entry name" value="HK"/>
    <property type="match status" value="1"/>
</dbReference>
<dbReference type="InterPro" id="IPR029056">
    <property type="entry name" value="Ribokinase-like"/>
</dbReference>
<feature type="binding site" evidence="11">
    <location>
        <position position="117"/>
    </location>
    <ligand>
        <name>ATP</name>
        <dbReference type="ChEBI" id="CHEBI:30616"/>
    </ligand>
</feature>
<evidence type="ECO:0000313" key="14">
    <source>
        <dbReference type="Proteomes" id="UP000260680"/>
    </source>
</evidence>
<dbReference type="GO" id="GO:0009228">
    <property type="term" value="P:thiamine biosynthetic process"/>
    <property type="evidence" value="ECO:0007669"/>
    <property type="project" value="UniProtKB-KW"/>
</dbReference>
<keyword evidence="15" id="KW-1185">Reference proteome</keyword>
<dbReference type="EMBL" id="QOHO01000066">
    <property type="protein sequence ID" value="RFZ77175.1"/>
    <property type="molecule type" value="Genomic_DNA"/>
</dbReference>
<dbReference type="CDD" id="cd01170">
    <property type="entry name" value="THZ_kinase"/>
    <property type="match status" value="1"/>
</dbReference>
<evidence type="ECO:0000256" key="10">
    <source>
        <dbReference type="ARBA" id="ARBA00022977"/>
    </source>
</evidence>
<keyword evidence="9 11" id="KW-0460">Magnesium</keyword>
<keyword evidence="5 11" id="KW-0479">Metal-binding</keyword>
<comment type="cofactor">
    <cofactor evidence="2 11">
        <name>Mg(2+)</name>
        <dbReference type="ChEBI" id="CHEBI:18420"/>
    </cofactor>
</comment>
<keyword evidence="10 11" id="KW-0784">Thiamine biosynthesis</keyword>
<accession>A0A3E2N842</accession>
<evidence type="ECO:0000256" key="1">
    <source>
        <dbReference type="ARBA" id="ARBA00001771"/>
    </source>
</evidence>
<organism evidence="13 14">
    <name type="scientific">Lacrimispora amygdalina</name>
    <dbReference type="NCBI Taxonomy" id="253257"/>
    <lineage>
        <taxon>Bacteria</taxon>
        <taxon>Bacillati</taxon>
        <taxon>Bacillota</taxon>
        <taxon>Clostridia</taxon>
        <taxon>Lachnospirales</taxon>
        <taxon>Lachnospiraceae</taxon>
        <taxon>Lacrimispora</taxon>
    </lineage>
</organism>
<evidence type="ECO:0000256" key="11">
    <source>
        <dbReference type="HAMAP-Rule" id="MF_00228"/>
    </source>
</evidence>
<keyword evidence="4 11" id="KW-0808">Transferase</keyword>
<comment type="function">
    <text evidence="11">Catalyzes the phosphorylation of the hydroxyl group of 4-methyl-5-beta-hydroxyethylthiazole (THZ).</text>
</comment>
<comment type="caution">
    <text evidence="13">The sequence shown here is derived from an EMBL/GenBank/DDBJ whole genome shotgun (WGS) entry which is preliminary data.</text>
</comment>